<keyword evidence="2" id="KW-0238">DNA-binding</keyword>
<dbReference type="PROSITE" id="PS51843">
    <property type="entry name" value="NR_LBD"/>
    <property type="match status" value="1"/>
</dbReference>
<evidence type="ECO:0000256" key="6">
    <source>
        <dbReference type="SAM" id="MobiDB-lite"/>
    </source>
</evidence>
<evidence type="ECO:0000256" key="3">
    <source>
        <dbReference type="ARBA" id="ARBA00023163"/>
    </source>
</evidence>
<evidence type="ECO:0000313" key="8">
    <source>
        <dbReference type="Proteomes" id="UP000695022"/>
    </source>
</evidence>
<name>A0ABM1F6G1_PRICU</name>
<feature type="domain" description="NR LBD" evidence="7">
    <location>
        <begin position="1"/>
        <end position="121"/>
    </location>
</feature>
<protein>
    <submittedName>
        <fullName evidence="9">Estrogen-related receptor gamma-like</fullName>
    </submittedName>
</protein>
<dbReference type="InterPro" id="IPR000536">
    <property type="entry name" value="Nucl_hrmn_rcpt_lig-bd"/>
</dbReference>
<keyword evidence="5" id="KW-0539">Nucleus</keyword>
<dbReference type="Proteomes" id="UP000695022">
    <property type="component" value="Unplaced"/>
</dbReference>
<evidence type="ECO:0000256" key="1">
    <source>
        <dbReference type="ARBA" id="ARBA00023015"/>
    </source>
</evidence>
<dbReference type="InterPro" id="IPR050200">
    <property type="entry name" value="Nuclear_hormone_rcpt_NR3"/>
</dbReference>
<gene>
    <name evidence="9" type="primary">LOC106819982</name>
</gene>
<keyword evidence="1" id="KW-0805">Transcription regulation</keyword>
<feature type="compositionally biased region" description="Acidic residues" evidence="6">
    <location>
        <begin position="127"/>
        <end position="145"/>
    </location>
</feature>
<keyword evidence="8" id="KW-1185">Reference proteome</keyword>
<keyword evidence="4" id="KW-0675">Receptor</keyword>
<dbReference type="RefSeq" id="XP_014680032.1">
    <property type="nucleotide sequence ID" value="XM_014824546.1"/>
</dbReference>
<accession>A0ABM1F6G1</accession>
<reference evidence="9" key="1">
    <citation type="submission" date="2025-08" db="UniProtKB">
        <authorList>
            <consortium name="RefSeq"/>
        </authorList>
    </citation>
    <scope>IDENTIFICATION</scope>
</reference>
<dbReference type="GeneID" id="106819982"/>
<sequence length="145" mass="16586">VFRAINSEDMYPVMLKFLGKFGNRPMSREEFVALKALVLFNCDADLQAPEALLKLRGHAIAALQYVCRKQAPADALRASTVLLALPVLRHIDVMAKQYWFNVKKEAKLPLNRLFAEMLDNRDQFDPRDDDDDNDDIVDDDDDLMS</sequence>
<dbReference type="SUPFAM" id="SSF48508">
    <property type="entry name" value="Nuclear receptor ligand-binding domain"/>
    <property type="match status" value="1"/>
</dbReference>
<organism evidence="8 9">
    <name type="scientific">Priapulus caudatus</name>
    <name type="common">Priapulid worm</name>
    <dbReference type="NCBI Taxonomy" id="37621"/>
    <lineage>
        <taxon>Eukaryota</taxon>
        <taxon>Metazoa</taxon>
        <taxon>Ecdysozoa</taxon>
        <taxon>Scalidophora</taxon>
        <taxon>Priapulida</taxon>
        <taxon>Priapulimorpha</taxon>
        <taxon>Priapulimorphida</taxon>
        <taxon>Priapulidae</taxon>
        <taxon>Priapulus</taxon>
    </lineage>
</organism>
<keyword evidence="3" id="KW-0804">Transcription</keyword>
<dbReference type="PANTHER" id="PTHR48092">
    <property type="entry name" value="KNIRPS-RELATED PROTEIN-RELATED"/>
    <property type="match status" value="1"/>
</dbReference>
<evidence type="ECO:0000256" key="5">
    <source>
        <dbReference type="ARBA" id="ARBA00023242"/>
    </source>
</evidence>
<feature type="region of interest" description="Disordered" evidence="6">
    <location>
        <begin position="124"/>
        <end position="145"/>
    </location>
</feature>
<dbReference type="InterPro" id="IPR035500">
    <property type="entry name" value="NHR-like_dom_sf"/>
</dbReference>
<feature type="non-terminal residue" evidence="9">
    <location>
        <position position="1"/>
    </location>
</feature>
<proteinExistence type="predicted"/>
<evidence type="ECO:0000256" key="2">
    <source>
        <dbReference type="ARBA" id="ARBA00023125"/>
    </source>
</evidence>
<dbReference type="Gene3D" id="1.10.565.10">
    <property type="entry name" value="Retinoid X Receptor"/>
    <property type="match status" value="1"/>
</dbReference>
<evidence type="ECO:0000313" key="9">
    <source>
        <dbReference type="RefSeq" id="XP_014680032.1"/>
    </source>
</evidence>
<evidence type="ECO:0000256" key="4">
    <source>
        <dbReference type="ARBA" id="ARBA00023170"/>
    </source>
</evidence>
<evidence type="ECO:0000259" key="7">
    <source>
        <dbReference type="PROSITE" id="PS51843"/>
    </source>
</evidence>